<dbReference type="InterPro" id="IPR041228">
    <property type="entry name" value="Dynein_C"/>
</dbReference>
<dbReference type="InterPro" id="IPR026983">
    <property type="entry name" value="DHC"/>
</dbReference>
<evidence type="ECO:0000259" key="3">
    <source>
        <dbReference type="Pfam" id="PF18199"/>
    </source>
</evidence>
<dbReference type="GO" id="GO:0045505">
    <property type="term" value="F:dynein intermediate chain binding"/>
    <property type="evidence" value="ECO:0007669"/>
    <property type="project" value="InterPro"/>
</dbReference>
<dbReference type="Gene3D" id="1.10.8.720">
    <property type="entry name" value="Region D6 of dynein motor"/>
    <property type="match status" value="1"/>
</dbReference>
<evidence type="ECO:0000256" key="1">
    <source>
        <dbReference type="SAM" id="MobiDB-lite"/>
    </source>
</evidence>
<feature type="non-terminal residue" evidence="4">
    <location>
        <position position="1"/>
    </location>
</feature>
<protein>
    <submittedName>
        <fullName evidence="4">Dynein heavy chain, putative</fullName>
    </submittedName>
</protein>
<dbReference type="Proteomes" id="UP000078560">
    <property type="component" value="Unassembled WGS sequence"/>
</dbReference>
<feature type="non-terminal residue" evidence="4">
    <location>
        <position position="534"/>
    </location>
</feature>
<dbReference type="GO" id="GO:0008569">
    <property type="term" value="F:minus-end-directed microtubule motor activity"/>
    <property type="evidence" value="ECO:0007669"/>
    <property type="project" value="TreeGrafter"/>
</dbReference>
<feature type="domain" description="Dynein heavy chain C-terminal" evidence="3">
    <location>
        <begin position="295"/>
        <end position="503"/>
    </location>
</feature>
<dbReference type="Gene3D" id="3.10.490.20">
    <property type="match status" value="1"/>
</dbReference>
<reference evidence="5" key="1">
    <citation type="submission" date="2016-05" db="EMBL/GenBank/DDBJ databases">
        <authorList>
            <person name="Naeem Raeece"/>
        </authorList>
    </citation>
    <scope>NUCLEOTIDE SEQUENCE [LARGE SCALE GENOMIC DNA]</scope>
</reference>
<name>A0A1A8WN62_PLAOA</name>
<sequence>KKCFRVNNEKSYSLKENIKCCLDKFENKEYDTKIKTVIFGLSYYHSLLLGRFLYGKIGFSQVYSFNDNDLEISFNIIKRYLSNNENFPLADVLFLIGEIIYGGHITDIWDRRINKTYIRNILKEIYKNIININEKERNDNEQCSNKNNTSNNNVGRLTNGHRNDNNNIDSDDERDETNSNEMGDITNSDIEEKNMLKNNKKNILFEFFRFPDCSKYNINQLKKYIDEKLNKEQTYLLGLHINAEIEYMKNECYRILQNLHELGNKDIASSSDYKDENKKNKASENERNNEGQEEKRCNKKDTGNNDGIIIIYDIINTLLNELPEKINIDDLKIDEIENNTFVVIAIKEAENFNKLIECVHDTLTEIKLVLDGILNVNDKIQNTIRSLLLHNIPEIWKKYSYPSKKKLMPWFENFKLRIIFIKEWIAKIRNNVYLPNSVWLSALFNPISFLTAIKQMFAHKNNVPIDKLKLKWHVTNITKVEDIINKNNSLYIHGLFLQGASWLINSKNDAFAFDISNLSGNTSYGNIIESVPKN</sequence>
<dbReference type="Gene3D" id="1.20.1270.280">
    <property type="match status" value="1"/>
</dbReference>
<feature type="domain" description="Dynein heavy chain AAA lid" evidence="2">
    <location>
        <begin position="35"/>
        <end position="124"/>
    </location>
</feature>
<proteinExistence type="predicted"/>
<dbReference type="EMBL" id="FLQU01001375">
    <property type="protein sequence ID" value="SBS92743.1"/>
    <property type="molecule type" value="Genomic_DNA"/>
</dbReference>
<evidence type="ECO:0000313" key="5">
    <source>
        <dbReference type="Proteomes" id="UP000078560"/>
    </source>
</evidence>
<feature type="compositionally biased region" description="Low complexity" evidence="1">
    <location>
        <begin position="144"/>
        <end position="153"/>
    </location>
</feature>
<dbReference type="GO" id="GO:0030286">
    <property type="term" value="C:dynein complex"/>
    <property type="evidence" value="ECO:0007669"/>
    <property type="project" value="InterPro"/>
</dbReference>
<dbReference type="Pfam" id="PF18198">
    <property type="entry name" value="AAA_lid_11"/>
    <property type="match status" value="1"/>
</dbReference>
<dbReference type="InterPro" id="IPR041658">
    <property type="entry name" value="AAA_lid_11"/>
</dbReference>
<feature type="region of interest" description="Disordered" evidence="1">
    <location>
        <begin position="267"/>
        <end position="299"/>
    </location>
</feature>
<dbReference type="AlphaFoldDB" id="A0A1A8WN62"/>
<dbReference type="GO" id="GO:0060294">
    <property type="term" value="P:cilium movement involved in cell motility"/>
    <property type="evidence" value="ECO:0007669"/>
    <property type="project" value="TreeGrafter"/>
</dbReference>
<evidence type="ECO:0000259" key="2">
    <source>
        <dbReference type="Pfam" id="PF18198"/>
    </source>
</evidence>
<dbReference type="GO" id="GO:0051959">
    <property type="term" value="F:dynein light intermediate chain binding"/>
    <property type="evidence" value="ECO:0007669"/>
    <property type="project" value="InterPro"/>
</dbReference>
<dbReference type="GO" id="GO:0097729">
    <property type="term" value="C:9+2 motile cilium"/>
    <property type="evidence" value="ECO:0007669"/>
    <property type="project" value="TreeGrafter"/>
</dbReference>
<organism evidence="4 5">
    <name type="scientific">Plasmodium ovale curtisi</name>
    <dbReference type="NCBI Taxonomy" id="864141"/>
    <lineage>
        <taxon>Eukaryota</taxon>
        <taxon>Sar</taxon>
        <taxon>Alveolata</taxon>
        <taxon>Apicomplexa</taxon>
        <taxon>Aconoidasida</taxon>
        <taxon>Haemosporida</taxon>
        <taxon>Plasmodiidae</taxon>
        <taxon>Plasmodium</taxon>
        <taxon>Plasmodium (Plasmodium)</taxon>
    </lineage>
</organism>
<dbReference type="InterPro" id="IPR042219">
    <property type="entry name" value="AAA_lid_11_sf"/>
</dbReference>
<dbReference type="PANTHER" id="PTHR10676">
    <property type="entry name" value="DYNEIN HEAVY CHAIN FAMILY PROTEIN"/>
    <property type="match status" value="1"/>
</dbReference>
<feature type="region of interest" description="Disordered" evidence="1">
    <location>
        <begin position="138"/>
        <end position="186"/>
    </location>
</feature>
<dbReference type="PANTHER" id="PTHR10676:SF392">
    <property type="entry name" value="DYNEIN HEAVY CHAIN-LIKE PROTEIN 2"/>
    <property type="match status" value="1"/>
</dbReference>
<evidence type="ECO:0000313" key="4">
    <source>
        <dbReference type="EMBL" id="SBS92743.1"/>
    </source>
</evidence>
<dbReference type="Pfam" id="PF18199">
    <property type="entry name" value="Dynein_C"/>
    <property type="match status" value="1"/>
</dbReference>
<dbReference type="GO" id="GO:0005930">
    <property type="term" value="C:axoneme"/>
    <property type="evidence" value="ECO:0007669"/>
    <property type="project" value="TreeGrafter"/>
</dbReference>
<accession>A0A1A8WN62</accession>
<feature type="compositionally biased region" description="Basic and acidic residues" evidence="1">
    <location>
        <begin position="272"/>
        <end position="299"/>
    </location>
</feature>
<dbReference type="InterPro" id="IPR043160">
    <property type="entry name" value="Dynein_C_barrel"/>
</dbReference>
<gene>
    <name evidence="4" type="ORF">POVCU2_0076190</name>
</gene>